<feature type="coiled-coil region" evidence="1">
    <location>
        <begin position="549"/>
        <end position="618"/>
    </location>
</feature>
<dbReference type="GO" id="GO:0032259">
    <property type="term" value="P:methylation"/>
    <property type="evidence" value="ECO:0007669"/>
    <property type="project" value="InterPro"/>
</dbReference>
<dbReference type="GO" id="GO:0008168">
    <property type="term" value="F:methyltransferase activity"/>
    <property type="evidence" value="ECO:0007669"/>
    <property type="project" value="InterPro"/>
</dbReference>
<reference evidence="5 7" key="1">
    <citation type="journal article" date="2008" name="Science">
        <title>The Physcomitrella genome reveals evolutionary insights into the conquest of land by plants.</title>
        <authorList>
            <person name="Rensing S."/>
            <person name="Lang D."/>
            <person name="Zimmer A."/>
            <person name="Terry A."/>
            <person name="Salamov A."/>
            <person name="Shapiro H."/>
            <person name="Nishiyama T."/>
            <person name="Perroud P.-F."/>
            <person name="Lindquist E."/>
            <person name="Kamisugi Y."/>
            <person name="Tanahashi T."/>
            <person name="Sakakibara K."/>
            <person name="Fujita T."/>
            <person name="Oishi K."/>
            <person name="Shin-I T."/>
            <person name="Kuroki Y."/>
            <person name="Toyoda A."/>
            <person name="Suzuki Y."/>
            <person name="Hashimoto A."/>
            <person name="Yamaguchi K."/>
            <person name="Sugano A."/>
            <person name="Kohara Y."/>
            <person name="Fujiyama A."/>
            <person name="Anterola A."/>
            <person name="Aoki S."/>
            <person name="Ashton N."/>
            <person name="Barbazuk W.B."/>
            <person name="Barker E."/>
            <person name="Bennetzen J."/>
            <person name="Bezanilla M."/>
            <person name="Blankenship R."/>
            <person name="Cho S.H."/>
            <person name="Dutcher S."/>
            <person name="Estelle M."/>
            <person name="Fawcett J.A."/>
            <person name="Gundlach H."/>
            <person name="Hanada K."/>
            <person name="Heyl A."/>
            <person name="Hicks K.A."/>
            <person name="Hugh J."/>
            <person name="Lohr M."/>
            <person name="Mayer K."/>
            <person name="Melkozernov A."/>
            <person name="Murata T."/>
            <person name="Nelson D."/>
            <person name="Pils B."/>
            <person name="Prigge M."/>
            <person name="Reiss B."/>
            <person name="Renner T."/>
            <person name="Rombauts S."/>
            <person name="Rushton P."/>
            <person name="Sanderfoot A."/>
            <person name="Schween G."/>
            <person name="Shiu S.-H."/>
            <person name="Stueber K."/>
            <person name="Theodoulou F.L."/>
            <person name="Tu H."/>
            <person name="Van de Peer Y."/>
            <person name="Verrier P.J."/>
            <person name="Waters E."/>
            <person name="Wood A."/>
            <person name="Yang L."/>
            <person name="Cove D."/>
            <person name="Cuming A."/>
            <person name="Hasebe M."/>
            <person name="Lucas S."/>
            <person name="Mishler D.B."/>
            <person name="Reski R."/>
            <person name="Grigoriev I."/>
            <person name="Quatrano R.S."/>
            <person name="Boore J.L."/>
        </authorList>
    </citation>
    <scope>NUCLEOTIDE SEQUENCE [LARGE SCALE GENOMIC DNA]</scope>
    <source>
        <strain evidence="6 7">cv. Gransden 2004</strain>
    </source>
</reference>
<feature type="transmembrane region" description="Helical" evidence="3">
    <location>
        <begin position="350"/>
        <end position="373"/>
    </location>
</feature>
<dbReference type="Gramene" id="Pp3c12_4660V3.3">
    <property type="protein sequence ID" value="Pp3c12_4660V3.3"/>
    <property type="gene ID" value="Pp3c12_4660"/>
</dbReference>
<feature type="domain" description="Peptidoglycan binding-like" evidence="4">
    <location>
        <begin position="213"/>
        <end position="271"/>
    </location>
</feature>
<dbReference type="Pfam" id="PF01471">
    <property type="entry name" value="PG_binding_1"/>
    <property type="match status" value="1"/>
</dbReference>
<evidence type="ECO:0000256" key="2">
    <source>
        <dbReference type="SAM" id="MobiDB-lite"/>
    </source>
</evidence>
<reference evidence="5 7" key="2">
    <citation type="journal article" date="2018" name="Plant J.">
        <title>The Physcomitrella patens chromosome-scale assembly reveals moss genome structure and evolution.</title>
        <authorList>
            <person name="Lang D."/>
            <person name="Ullrich K.K."/>
            <person name="Murat F."/>
            <person name="Fuchs J."/>
            <person name="Jenkins J."/>
            <person name="Haas F.B."/>
            <person name="Piednoel M."/>
            <person name="Gundlach H."/>
            <person name="Van Bel M."/>
            <person name="Meyberg R."/>
            <person name="Vives C."/>
            <person name="Morata J."/>
            <person name="Symeonidi A."/>
            <person name="Hiss M."/>
            <person name="Muchero W."/>
            <person name="Kamisugi Y."/>
            <person name="Saleh O."/>
            <person name="Blanc G."/>
            <person name="Decker E.L."/>
            <person name="van Gessel N."/>
            <person name="Grimwood J."/>
            <person name="Hayes R.D."/>
            <person name="Graham S.W."/>
            <person name="Gunter L.E."/>
            <person name="McDaniel S.F."/>
            <person name="Hoernstein S.N.W."/>
            <person name="Larsson A."/>
            <person name="Li F.W."/>
            <person name="Perroud P.F."/>
            <person name="Phillips J."/>
            <person name="Ranjan P."/>
            <person name="Rokshar D.S."/>
            <person name="Rothfels C.J."/>
            <person name="Schneider L."/>
            <person name="Shu S."/>
            <person name="Stevenson D.W."/>
            <person name="Thummler F."/>
            <person name="Tillich M."/>
            <person name="Villarreal Aguilar J.C."/>
            <person name="Widiez T."/>
            <person name="Wong G.K."/>
            <person name="Wymore A."/>
            <person name="Zhang Y."/>
            <person name="Zimmer A.D."/>
            <person name="Quatrano R.S."/>
            <person name="Mayer K.F.X."/>
            <person name="Goodstein D."/>
            <person name="Casacuberta J.M."/>
            <person name="Vandepoele K."/>
            <person name="Reski R."/>
            <person name="Cuming A.C."/>
            <person name="Tuskan G.A."/>
            <person name="Maumus F."/>
            <person name="Salse J."/>
            <person name="Schmutz J."/>
            <person name="Rensing S.A."/>
        </authorList>
    </citation>
    <scope>NUCLEOTIDE SEQUENCE [LARGE SCALE GENOMIC DNA]</scope>
    <source>
        <strain evidence="6 7">cv. Gransden 2004</strain>
    </source>
</reference>
<feature type="region of interest" description="Disordered" evidence="2">
    <location>
        <begin position="458"/>
        <end position="504"/>
    </location>
</feature>
<dbReference type="GeneID" id="112289409"/>
<dbReference type="EnsemblPlants" id="Pp3c12_4660V3.1">
    <property type="protein sequence ID" value="Pp3c12_4660V3.1"/>
    <property type="gene ID" value="Pp3c12_4660"/>
</dbReference>
<reference evidence="6" key="3">
    <citation type="submission" date="2020-12" db="UniProtKB">
        <authorList>
            <consortium name="EnsemblPlants"/>
        </authorList>
    </citation>
    <scope>IDENTIFICATION</scope>
</reference>
<keyword evidence="3" id="KW-0812">Transmembrane</keyword>
<gene>
    <name evidence="6" type="primary">LOC112289409</name>
    <name evidence="5" type="ORF">PHYPA_015822</name>
</gene>
<evidence type="ECO:0000313" key="7">
    <source>
        <dbReference type="Proteomes" id="UP000006727"/>
    </source>
</evidence>
<keyword evidence="3" id="KW-0472">Membrane</keyword>
<dbReference type="EnsemblPlants" id="Pp3c12_4660V3.3">
    <property type="protein sequence ID" value="Pp3c12_4660V3.3"/>
    <property type="gene ID" value="Pp3c12_4660"/>
</dbReference>
<dbReference type="Gramene" id="Pp3c12_4660V3.1">
    <property type="protein sequence ID" value="Pp3c12_4660V3.1"/>
    <property type="gene ID" value="Pp3c12_4660"/>
</dbReference>
<accession>A0A2K1JPJ6</accession>
<name>A0A2K1JPJ6_PHYPA</name>
<proteinExistence type="predicted"/>
<dbReference type="AlphaFoldDB" id="A0A2K1JPJ6"/>
<feature type="region of interest" description="Disordered" evidence="2">
    <location>
        <begin position="135"/>
        <end position="177"/>
    </location>
</feature>
<dbReference type="PaxDb" id="3218-PP1S246_44V6.1"/>
<keyword evidence="7" id="KW-1185">Reference proteome</keyword>
<evidence type="ECO:0000313" key="5">
    <source>
        <dbReference type="EMBL" id="PNR43441.1"/>
    </source>
</evidence>
<sequence>MHGLFTMMVTGGSRCDLLQSCCQAPPYCGLSSNENLEVSQRSKEWHTSVFRKENLRITGLVRTRISCRNLPTCKYQSCILCVNGSCTSVTGSESGVSLSRVVVSTNLIRRRGICNQVTVKRRWIRCYANGVSREDDKNGGGSRGHGGKQSGPIESTSSWTNSVSLDSGEGSEPKNFLLTNPPYGGGLEVGISNSEYQKIQDLRFSGDIWENDSGPQVLDLQRTLYWFGYLPNRTALTAYFGPETKKALQQFQIAHGVPATGAWGSSSRQALWKLLSEDRSSFSEGSIVHDDFQLPDSTSVDEVNAGGADVRIRVSELMNSMGGHSQEFMSTLSSALHWGHLPAKIPKSAAIFGLFLGVLVALFGLGYSVVGLFHGQRGQPVRRRLLRAHWRDDLIGKTSTKPKRHLNVFLGLDLPPVGEGNFKYKLRSKSNPSSTNGVGRTDRLILYEGQVLTGDETLGHAHRFVTDPTSRRGSGRTSQVPPKAKTSSFSLQESTDKTMQKSASNERLPALREKISQDSQIPFNGLTNARNRDSKAFKMGGNRWRDEDEQDFKDRVEELRKAVQAAEKNRQAAMRALAEERQRSLELQVKISRQKETAAALEEEVRVLKESHDALLASLRKKYSSSVAARAAAALLYQNWDTEYEEGSPQTLSN</sequence>
<feature type="compositionally biased region" description="Polar residues" evidence="2">
    <location>
        <begin position="152"/>
        <end position="165"/>
    </location>
</feature>
<dbReference type="Gene3D" id="1.10.101.10">
    <property type="entry name" value="PGBD-like superfamily/PGBD"/>
    <property type="match status" value="1"/>
</dbReference>
<dbReference type="EMBL" id="ABEU02000012">
    <property type="protein sequence ID" value="PNR43441.1"/>
    <property type="molecule type" value="Genomic_DNA"/>
</dbReference>
<protein>
    <recommendedName>
        <fullName evidence="4">Peptidoglycan binding-like domain-containing protein</fullName>
    </recommendedName>
</protein>
<dbReference type="GO" id="GO:0003676">
    <property type="term" value="F:nucleic acid binding"/>
    <property type="evidence" value="ECO:0007669"/>
    <property type="project" value="InterPro"/>
</dbReference>
<dbReference type="InterPro" id="IPR036365">
    <property type="entry name" value="PGBD-like_sf"/>
</dbReference>
<dbReference type="InterPro" id="IPR036366">
    <property type="entry name" value="PGBDSf"/>
</dbReference>
<dbReference type="PROSITE" id="PS00092">
    <property type="entry name" value="N6_MTASE"/>
    <property type="match status" value="1"/>
</dbReference>
<keyword evidence="1" id="KW-0175">Coiled coil</keyword>
<dbReference type="OrthoDB" id="1938275at2759"/>
<keyword evidence="3" id="KW-1133">Transmembrane helix</keyword>
<dbReference type="Proteomes" id="UP000006727">
    <property type="component" value="Chromosome 12"/>
</dbReference>
<dbReference type="InterPro" id="IPR002477">
    <property type="entry name" value="Peptidoglycan-bd-like"/>
</dbReference>
<feature type="compositionally biased region" description="Polar residues" evidence="2">
    <location>
        <begin position="467"/>
        <end position="493"/>
    </location>
</feature>
<feature type="compositionally biased region" description="Gly residues" evidence="2">
    <location>
        <begin position="139"/>
        <end position="149"/>
    </location>
</feature>
<evidence type="ECO:0000259" key="4">
    <source>
        <dbReference type="Pfam" id="PF01471"/>
    </source>
</evidence>
<organism evidence="5">
    <name type="scientific">Physcomitrium patens</name>
    <name type="common">Spreading-leaved earth moss</name>
    <name type="synonym">Physcomitrella patens</name>
    <dbReference type="NCBI Taxonomy" id="3218"/>
    <lineage>
        <taxon>Eukaryota</taxon>
        <taxon>Viridiplantae</taxon>
        <taxon>Streptophyta</taxon>
        <taxon>Embryophyta</taxon>
        <taxon>Bryophyta</taxon>
        <taxon>Bryophytina</taxon>
        <taxon>Bryopsida</taxon>
        <taxon>Funariidae</taxon>
        <taxon>Funariales</taxon>
        <taxon>Funariaceae</taxon>
        <taxon>Physcomitrium</taxon>
    </lineage>
</organism>
<dbReference type="InterPro" id="IPR002052">
    <property type="entry name" value="DNA_methylase_N6_adenine_CS"/>
</dbReference>
<evidence type="ECO:0000256" key="3">
    <source>
        <dbReference type="SAM" id="Phobius"/>
    </source>
</evidence>
<evidence type="ECO:0000256" key="1">
    <source>
        <dbReference type="SAM" id="Coils"/>
    </source>
</evidence>
<dbReference type="RefSeq" id="XP_024390360.1">
    <property type="nucleotide sequence ID" value="XM_024534592.2"/>
</dbReference>
<dbReference type="SUPFAM" id="SSF47090">
    <property type="entry name" value="PGBD-like"/>
    <property type="match status" value="1"/>
</dbReference>
<evidence type="ECO:0000313" key="6">
    <source>
        <dbReference type="EnsemblPlants" id="Pp3c12_4660V3.1"/>
    </source>
</evidence>